<name>A0AA85JRK5_TRIRE</name>
<sequence>MKFLAVYFAVVCIVSTIYSINGQKVYVMQPTAAPAQKPVPKLNPTGNHIPEYDDQFPDFPHKQFAKEESPEEALSEIFNSAPMIPLWIVNPFYYIFEITARGIAYMMNPY</sequence>
<protein>
    <submittedName>
        <fullName evidence="3">Uncharacterized protein</fullName>
    </submittedName>
</protein>
<dbReference type="WBParaSite" id="TREG1_36310.1">
    <property type="protein sequence ID" value="TREG1_36310.1"/>
    <property type="gene ID" value="TREG1_36310"/>
</dbReference>
<evidence type="ECO:0000313" key="3">
    <source>
        <dbReference type="WBParaSite" id="TREG1_36310.1"/>
    </source>
</evidence>
<proteinExistence type="predicted"/>
<feature type="chain" id="PRO_5041655372" evidence="1">
    <location>
        <begin position="20"/>
        <end position="110"/>
    </location>
</feature>
<accession>A0AA85JRK5</accession>
<feature type="signal peptide" evidence="1">
    <location>
        <begin position="1"/>
        <end position="19"/>
    </location>
</feature>
<reference evidence="3" key="2">
    <citation type="submission" date="2023-11" db="UniProtKB">
        <authorList>
            <consortium name="WormBaseParasite"/>
        </authorList>
    </citation>
    <scope>IDENTIFICATION</scope>
</reference>
<keyword evidence="1" id="KW-0732">Signal</keyword>
<dbReference type="AlphaFoldDB" id="A0AA85JRK5"/>
<keyword evidence="2" id="KW-1185">Reference proteome</keyword>
<reference evidence="2" key="1">
    <citation type="submission" date="2022-06" db="EMBL/GenBank/DDBJ databases">
        <authorList>
            <person name="Berger JAMES D."/>
            <person name="Berger JAMES D."/>
        </authorList>
    </citation>
    <scope>NUCLEOTIDE SEQUENCE [LARGE SCALE GENOMIC DNA]</scope>
</reference>
<organism evidence="2 3">
    <name type="scientific">Trichobilharzia regenti</name>
    <name type="common">Nasal bird schistosome</name>
    <dbReference type="NCBI Taxonomy" id="157069"/>
    <lineage>
        <taxon>Eukaryota</taxon>
        <taxon>Metazoa</taxon>
        <taxon>Spiralia</taxon>
        <taxon>Lophotrochozoa</taxon>
        <taxon>Platyhelminthes</taxon>
        <taxon>Trematoda</taxon>
        <taxon>Digenea</taxon>
        <taxon>Strigeidida</taxon>
        <taxon>Schistosomatoidea</taxon>
        <taxon>Schistosomatidae</taxon>
        <taxon>Trichobilharzia</taxon>
    </lineage>
</organism>
<dbReference type="Proteomes" id="UP000050795">
    <property type="component" value="Unassembled WGS sequence"/>
</dbReference>
<evidence type="ECO:0000313" key="2">
    <source>
        <dbReference type="Proteomes" id="UP000050795"/>
    </source>
</evidence>
<evidence type="ECO:0000256" key="1">
    <source>
        <dbReference type="SAM" id="SignalP"/>
    </source>
</evidence>